<accession>A0AAD1WIL2</accession>
<evidence type="ECO:0000313" key="8">
    <source>
        <dbReference type="Proteomes" id="UP001295444"/>
    </source>
</evidence>
<dbReference type="EMBL" id="OW240918">
    <property type="protein sequence ID" value="CAH2307407.1"/>
    <property type="molecule type" value="Genomic_DNA"/>
</dbReference>
<dbReference type="PANTHER" id="PTHR23412:SF20">
    <property type="match status" value="1"/>
</dbReference>
<evidence type="ECO:0000256" key="2">
    <source>
        <dbReference type="ARBA" id="ARBA00011016"/>
    </source>
</evidence>
<dbReference type="GO" id="GO:0009986">
    <property type="term" value="C:cell surface"/>
    <property type="evidence" value="ECO:0007669"/>
    <property type="project" value="TreeGrafter"/>
</dbReference>
<name>A0AAD1WIL2_PELCU</name>
<comment type="subcellular location">
    <subcellularLocation>
        <location evidence="1">Membrane</location>
    </subcellularLocation>
</comment>
<gene>
    <name evidence="7" type="ORF">PECUL_23A038530</name>
</gene>
<reference evidence="7" key="1">
    <citation type="submission" date="2022-03" db="EMBL/GenBank/DDBJ databases">
        <authorList>
            <person name="Alioto T."/>
            <person name="Alioto T."/>
            <person name="Gomez Garrido J."/>
        </authorList>
    </citation>
    <scope>NUCLEOTIDE SEQUENCE</scope>
</reference>
<keyword evidence="6" id="KW-0325">Glycoprotein</keyword>
<organism evidence="7 8">
    <name type="scientific">Pelobates cultripes</name>
    <name type="common">Western spadefoot toad</name>
    <dbReference type="NCBI Taxonomy" id="61616"/>
    <lineage>
        <taxon>Eukaryota</taxon>
        <taxon>Metazoa</taxon>
        <taxon>Chordata</taxon>
        <taxon>Craniata</taxon>
        <taxon>Vertebrata</taxon>
        <taxon>Euteleostomi</taxon>
        <taxon>Amphibia</taxon>
        <taxon>Batrachia</taxon>
        <taxon>Anura</taxon>
        <taxon>Pelobatoidea</taxon>
        <taxon>Pelobatidae</taxon>
        <taxon>Pelobates</taxon>
    </lineage>
</organism>
<keyword evidence="3" id="KW-0732">Signal</keyword>
<dbReference type="GO" id="GO:0007160">
    <property type="term" value="P:cell-matrix adhesion"/>
    <property type="evidence" value="ECO:0007669"/>
    <property type="project" value="TreeGrafter"/>
</dbReference>
<evidence type="ECO:0000256" key="1">
    <source>
        <dbReference type="ARBA" id="ARBA00004370"/>
    </source>
</evidence>
<evidence type="ECO:0000256" key="3">
    <source>
        <dbReference type="ARBA" id="ARBA00022729"/>
    </source>
</evidence>
<dbReference type="Pfam" id="PF06060">
    <property type="entry name" value="Mesothelin"/>
    <property type="match status" value="1"/>
</dbReference>
<dbReference type="InterPro" id="IPR026664">
    <property type="entry name" value="Stereocilin-rel"/>
</dbReference>
<dbReference type="Proteomes" id="UP001295444">
    <property type="component" value="Chromosome 07"/>
</dbReference>
<keyword evidence="8" id="KW-1185">Reference proteome</keyword>
<protein>
    <submittedName>
        <fullName evidence="7">Uncharacterized protein</fullName>
    </submittedName>
</protein>
<dbReference type="PANTHER" id="PTHR23412">
    <property type="entry name" value="STEREOCILIN RELATED"/>
    <property type="match status" value="1"/>
</dbReference>
<dbReference type="GO" id="GO:0016020">
    <property type="term" value="C:membrane"/>
    <property type="evidence" value="ECO:0007669"/>
    <property type="project" value="UniProtKB-SubCell"/>
</dbReference>
<evidence type="ECO:0000256" key="6">
    <source>
        <dbReference type="ARBA" id="ARBA00023180"/>
    </source>
</evidence>
<keyword evidence="4" id="KW-0130">Cell adhesion</keyword>
<evidence type="ECO:0000313" key="7">
    <source>
        <dbReference type="EMBL" id="CAH2307407.1"/>
    </source>
</evidence>
<evidence type="ECO:0000256" key="4">
    <source>
        <dbReference type="ARBA" id="ARBA00022889"/>
    </source>
</evidence>
<sequence>MDLFGPVGKAELTVQFALNDRLRAIQMQALVKRFKHEDIVLYITRFNEVARQTNLTVLPDDYIRDSFLALFLNRLKAHFPYFPPEMWGDWFENFLPLFLPGINETQISWLVIDISCTSYQSVVNGFNQAFVHMPQATKIYFYNMYIKRFLNKRAQDAAVCEFTSHLQWTSDNLGSFTSQATIQDLIGFNGNFSKVDKNTTLTPREMADFTVISDSLCDVTLTTMALNKVGYLKSYEELNLYLGYLKNNSRPNPYLISNISWCDERKVLGQLSVQTQQELILTLLSEEWILSDIQEWIFLFSTLLKDFALALNESHILKLPLNITCESYQAIIQLLNNVYPHLNKVTIQSVYDYCKSFLTEQNLSTGSSCTLNTTGTEEWITKNWGDFVSDVKISELLTLYSYLDVNVWFRLLTPEEFAVVLLKENILTDYALVTRILGLIETQNVNEYVTAITSKAAENNLIESQITLLKETLLAVILVNHSSSFSSFDTQDWVNLMNDLVLLLPYINETLLQFLPTDISCSSYQEIVKEFTYIYTSLSDITKQEFYNYFIKKFMTEKLSTGVTDVCETSDFRIWIYINFGYFIEQSTFADLILFNNNITRVQNPDELSSVELADYIFVADTIKDTQISQRLVDQIKKFQNYDTLLDYLNRIQSSLSQPRQPVRVRRDIGEQSYEPLNNTQPTSFQSGIADLSSNVYSRNQQGPLTKLSISILQKIVTNVLIDLNQEWSLLDMQKWIQVFDILITQLYSALTEMHFSQLPLNISCTDYQLIIKRLSNIYPILDDAEIKSVYTYIKSFLTQQKNNSGSACANDVNNTTEWISRNFGNFSTSASISDFMELYPDLDIGALLGLLNPDDVAKLLINPDNLLNRTFLIDILSLIQYEEISLYVTAITTAASKAHLAESEITMVEEIFLESVLLKINANFSEYKAEDWRNLFQQYLLLLLPSFNQTLLHLLPTDIPCSSYQEIVKGFSIAYESLSSQTKDDVFQNYIKKYLSGHSQSTGTACDASDYATWLELNIGMFFNQTSIQDLITFNENIATVENLALISAADLADITFLAESLQNTTLRDILVDQINKFEDCLAVLQYLLRIQSIICQDDVLEILTLSDVAILLAKPKVLKNATLLRSIFAILDAENITDYVKMITESAKKVNLSEIELTVVMINLLDISLLQLSSKFDFFVTKNWTNLFQTDLVLLLNYFNQTFLQRLPTEISCSSYQEIVKGFSLVFTSLSTKTKKDIFNYFIKNFLNKQKASTGSTCVSGTTNFEEWRTWNFGLFSEFATIYNFINFYTGFDAGDLPPNDAASILIQKDVLSNHALLESFLSGIEPANITEYVNAFTSAAIQANLSEVQITFVKQTLLNRTLVKLSSSFSIYETYNWTVLFQTDLVILLPYFNQTLLQLLPTDISCSSYQEIVKGFSLVFASLLDQTKEDIFTYFIQSYMTIQMFNKGSACISGTTNFDQWKTQNFGEFFIFATIFDFINFYPGFDAGDLSPNDAASILIQADFRSNQTLLTSFLSGIKSPDITKYIKSFTSAAKQANLSEVQITSVKETLLELTLVKLNSSFTTFETQNWTILFQTDLVILLPYFTPTLLKILPTDISCSSYQEIIKGFNAAFTSLSKQTKEDIFNIFIIGYLTEAKSSTGSACVSGSMSYEAWISLTFGDFYYLASIDVLTHFNAHFVPEDLPVNVTASLLVQEDVFTNQTLVTSILSGVQLTSITEFVNIFTSSAIQANLSEVQITSVKETLLELTLVKLNSSFTTFETQNWTILFQTDLVILLPYFTPTLLKILPTDISCSSYQEIIKGFNAVFTSLSKQTKEDIFNIFIIGYLTEAKSSTGSACVSGSMSYEAWISLTFGDFYYLASIDVLTHFNAHFVPEDLPVNVTASLLVQEDVFTNQTLVTSILSGVQLTSITEFVNIFTSSAIQANLSEVQITSVKETLLELTLVKLNSSFTTFETQNWTILFQTDLVILLPYFTPTLLKILPTDISCSSYQEIIKGFNAVFTSLSKQTKEDIFNIFIIGYLTEAKSSTGSACVSGSMSYEAWISLTFGDFYYLASIDVLTHFNAHFVPEDLPVNVTASLLVQEDVFTNQTLVTSILSGVQLTSITEFVNIFTSSAIQANLSEVQITSVKETLLELTLVKLNSSFTTFETQNWTILFQTDLVILLPYFTPTLLKILPTDISCSSYQEIIKGFNAVFTSLSKQTKEDIFNIFIIGYLTEAKSSTGSACVSGSMSYEAWISLTFGDFYYLASIDVLTHFNAHFVPEDLPVNVTASLLVQEDVFTNQTLVTSILSGVQLTSITEFVNIFTSSAIQANLSEVQITSVKETLLELTLVKLNSSFTTFETQNWTILFQTDLVILLPYFTPTLLKILPTDISCSSYQEIIKGFNAVFTSLSKQTKEDIFNIFIIGYLTEAKSSTGSACVSGSMSYEAWISLTFGDFYYLASIDVLTHFNAHFVPEDLPVNVTASLLVQEDVFTNQTLVTSILSGVQLTSITEFVNIFTSSAIQANLSEVQITSVKETLLELTLVKLNSSFTTFETQNWTILFQTDLVILLPYFTPTLLKILPTDISCSSYQEIIKGFNAVFTSLSKQTKEDIFNIFIIGYLTEAKSSTGSACVSGSMSYEAWISLTFGDFYYLASIDVLTHFNAHFVPEDLPVNVTASLLVQEDVFTNQTLVTSILSGVQLTSITEFVNIFTSSAIQANLSEVQITSVKETLLELTLVKLNSSFTTFETQNWTILFQTDLVILLPYFTPTLLKILPTDISCSSYQEIIKGFNAVFTSLSKQTKEDIFNIFIIGYLTEAKSSTGSACVSGSMSYEAWISLTFGDFYYLASIDVLTHFNAHFVPEDLPVNVTASLLVQEDVFTNQTLVTSILSGVQLTSITEFVNIFTSSAIQANLSEVQITSVKETLLELTLVKLNSSFTTFETQNWTILFQTDLVILLPYFTPTLLKILPTDISCSSYQEIIKGFNAAFTSLSKQTKEDIFNIYIIGYLTEAKSSTGSACVSGSMSYEEWISLTFGDFYYLASIDVLTQFNAHFVPEDLPVNVTANLLVQEDVFTNQTLVTSILSGVQLTSITEFVNIFTSSAIQANLSEVQITSVKETLLELTLVKLNSSFTTFETQNWTILFQTDLVILLPYFTPTLLKILPTDISCSSYQEIIKGFNAAFTSLSKQTKEDIFNIYIIGYLTEAKSSTGSACVSGSMSYEEWISLTFGDFYYLASIDVLTQFNAHFVPEDLPVNVTANLLVQEDVFTNQTLVTSILSGVQLTSITEFVNIFTSSAIQANLSEVQITSVKETLLELTLVKLNSSFTTFETQNWTILFQTDLVILLPYFTPTLLKILPTDISCSSYQEIVKGFSQSFTSLSPQTKEDIFNDLIKRYMTEHAFTDSVCASGTTNFYEWKIVNFHDFFIFATVYNFLDFYPGFDASDLSPNDAASILIQEDVLTNQTFLASFLSGIKPEQLTAYVNAFTSAASQANLSDIQIRLVKSTLLDINLLNLSSSFSTYNNQNWAVLFQTDLVLLLPYFNQTLLQLLPTDISCNSYQEIVKGFSQVFTFLSTQTKEDIFSYFIKTYMTEHASTGSTCVSGTTNFYEWKTQNFGEFFVFATIYNLVDFYPGFDAGDLSPNDAAAILIQEDALANQTFLASFLSGIQPESITEYVNAFTSTATKVNLSEVQIILVKSTLLDRTLVNLTSSFSTYDTQNWTVLFQTDLVLLLPYFNQTLLQLLPMNISCTSYQEIVKGFSQVFTLLSTKTKEDIFNDFIKTYMTEHPSTGSTCVSGTTNFYEWKTFNFREFFIFATIYNLVDFYPGFDAGDLSPNDAAAILIQEDALANQTFLASFLSGIQPESITEYVNAFTSAATKVNLSDVQITLVRSTLLEGTLVKLTSSFSTYETQNWTVLFQTDLVLLLPYFNQTLLQLLPMNISCTSYQEIVKGFNDVFTLLSNKTKDDIFNYFIISYLTNQNSSLGSACVSSTVSYEEWITVNFWAFYYFAFTYDYEKLYPGFVPIDLPPIVTANLLVQESVLTNHTLLMSILSGIQPENITDYVNAFTFVAGKANLSEIQITSVKENLLNTTLTKLSSSFSTYQAQNWTVLFQTDLVLLLPYFSPTLLQRLPTDISCDSYQEIMKGFSRVFTLLSTQTKKDIFNYYIEHYMTEHTSTDSTCVSGTTNFDEWKTLNFREFSVYATVYNYMNFYPGFSAGDLLPNDAASELTQENVLSNQTFLASFLSGIRPADITEYVNAFTSAATKASLSQTQITLVKGKLLDQTIVKLSSSFSTYQTQNWTVLFQTDLVLLLPYFNQTLLQLLPTDISCSSYQEILKGFSLVFTSLSNQTEATIFSDFIKRYMTEHTSTDSTCVSGTNNFEEWKTLNFREFSIFATIYNFVDFYPGFNAGDLTPNDAASVLTQEDVISNQTFLASFLSGIRPADITEYVNAFTSAATKASLSKTQIALVKGTLLDQTIVKLSSSFSTYQTQNWTVLFQTDLVLLLPYFNQTLLQLLPSDISCSSYQEILKGFSLVFTSLSNQTEETIFSDFIKRYMTEHTSTGSIFMECYTNDDGLQNFITNYFMNFSTLISADELLLLIPSSQLTQVLNTLSPQDLLHYLTDGMGANSTVWKIMLSHYTNITELARFMDILVDMKFSQDIAEAVFDAVWPTFLTYLPLSESELDIWLNKRFANYLPLITGAQLNVPGVMEANCSFYRNLVKTLSIYFNNYTTSTQQDIYGIFKLYLENSNQKPACYNSSSSVANSWIFLNLGNYLTYSSPQDLVSFTNNVELLKNFSVDSKTLDLIGTLTLPQSLKEYFSYLISAKNPSIPLSSIPQNILCYIVGNLSISTMSQSEALKIVDILKQCGSTANVTVGSNVVESIVTSVTTITADVLQTLGPLAVGLPPSVIVEKATGTSLLNNLQTLSQIETWSVTQASIIVTKITETNFKINVSSVASLGSLVVGLSPYAMDNLNNSDFITLAKTDSFTAQIERAPKALQQRFVQKVIKAAHTTTESIFQLVPPDLGSQIPVSNLSSSITIQQINQMHWSINQAQILFPTVMTLTNNYSSLTNNILQGFTCGAVGGLKDLQFQDLIKVMKGVSVSTGQLSCIAQRLTRIGAPADLANYPVDVLLFIGSSTYTNKTICVDYFKLIGGSNINLLPVTSPVRSSLLSNAMGCLNINNSKLTKENLQILGAVSCDLTDSAINAADSYILKELQVCSSFTDAQKAAINNKLIAVYGSPNTWTLSTLQNIGNLSSILSVNTLLQISTALKIKFFPGFLGQIKTQSVTSFSYVISQLKAAQTSSRDLPTCTNLTTDIIATQKEYLAVSYTSSELQTCLSTSVMNDNLDKLGAVSFNNDQLLVLKGKVDELFPNGIPEDFLPLLGNVATVYSAKNVEQWNITQLKILELLLTSASWESNNVTVNALVMQYLQKSNTSVDGTTLTIIAPYICYLNGTIIEGISREAITTSTASLNTATCSQSNKNLLFDKMKLAYQSFESSRAAYYLLLLPGIGEIECLKIT</sequence>
<comment type="similarity">
    <text evidence="2">Belongs to the mesothelin family.</text>
</comment>
<proteinExistence type="inferred from homology"/>
<keyword evidence="5" id="KW-0472">Membrane</keyword>
<dbReference type="InterPro" id="IPR010335">
    <property type="entry name" value="Mesothelin"/>
</dbReference>
<evidence type="ECO:0000256" key="5">
    <source>
        <dbReference type="ARBA" id="ARBA00023136"/>
    </source>
</evidence>
<dbReference type="Gene3D" id="1.20.970.40">
    <property type="match status" value="1"/>
</dbReference>